<dbReference type="SMART" id="SM00980">
    <property type="entry name" value="THAP"/>
    <property type="match status" value="1"/>
</dbReference>
<feature type="coiled-coil region" evidence="13">
    <location>
        <begin position="188"/>
        <end position="222"/>
    </location>
</feature>
<evidence type="ECO:0000256" key="3">
    <source>
        <dbReference type="ARBA" id="ARBA00022723"/>
    </source>
</evidence>
<keyword evidence="4 12" id="KW-0863">Zinc-finger</keyword>
<dbReference type="OrthoDB" id="6574722at2759"/>
<keyword evidence="8 12" id="KW-0238">DNA-binding</keyword>
<evidence type="ECO:0000256" key="5">
    <source>
        <dbReference type="ARBA" id="ARBA00022833"/>
    </source>
</evidence>
<dbReference type="InterPro" id="IPR038441">
    <property type="entry name" value="THAP_Znf_sf"/>
</dbReference>
<dbReference type="GO" id="GO:0043565">
    <property type="term" value="F:sequence-specific DNA binding"/>
    <property type="evidence" value="ECO:0007669"/>
    <property type="project" value="InterPro"/>
</dbReference>
<dbReference type="Proteomes" id="UP000325440">
    <property type="component" value="Unassembled WGS sequence"/>
</dbReference>
<feature type="domain" description="THAP-type" evidence="14">
    <location>
        <begin position="1"/>
        <end position="76"/>
    </location>
</feature>
<dbReference type="InterPro" id="IPR006612">
    <property type="entry name" value="THAP_Znf"/>
</dbReference>
<evidence type="ECO:0000256" key="13">
    <source>
        <dbReference type="SAM" id="Coils"/>
    </source>
</evidence>
<sequence length="224" mass="26085">MVQRCVVCYNNSNSNKDVSYHHFPKDKTKRTMWLKALNLTSVSSWQKVCSKHFNDSDFRFSYNRNILQSTAVPIGDYKPVEEHNYARNELKSPTHVRSSNIAMTSEANESVPSPSVSKTNNCEKENIIEISHPFPFILCTNVEVLPREPPPEKKRRIWSSSRIGDLREEDFSTPSKRRRNFCLVLNTVKKLRHKNKILNQRNQRLQKKVSSLQDIIKGLKNKKV</sequence>
<evidence type="ECO:0000256" key="11">
    <source>
        <dbReference type="ARBA" id="ARBA00023306"/>
    </source>
</evidence>
<name>A0A5E4MBH3_9HEMI</name>
<proteinExistence type="inferred from homology"/>
<gene>
    <name evidence="15" type="ORF">CINCED_3A021966</name>
</gene>
<dbReference type="Pfam" id="PF05485">
    <property type="entry name" value="THAP"/>
    <property type="match status" value="1"/>
</dbReference>
<evidence type="ECO:0000256" key="4">
    <source>
        <dbReference type="ARBA" id="ARBA00022771"/>
    </source>
</evidence>
<evidence type="ECO:0000256" key="8">
    <source>
        <dbReference type="ARBA" id="ARBA00023125"/>
    </source>
</evidence>
<reference evidence="15 16" key="1">
    <citation type="submission" date="2019-08" db="EMBL/GenBank/DDBJ databases">
        <authorList>
            <person name="Alioto T."/>
            <person name="Alioto T."/>
            <person name="Gomez Garrido J."/>
        </authorList>
    </citation>
    <scope>NUCLEOTIDE SEQUENCE [LARGE SCALE GENOMIC DNA]</scope>
</reference>
<evidence type="ECO:0000256" key="12">
    <source>
        <dbReference type="PROSITE-ProRule" id="PRU00309"/>
    </source>
</evidence>
<comment type="subcellular location">
    <subcellularLocation>
        <location evidence="1">Nucleus</location>
        <location evidence="1">Nucleoplasm</location>
    </subcellularLocation>
</comment>
<accession>A0A5E4MBH3</accession>
<keyword evidence="9" id="KW-0804">Transcription</keyword>
<dbReference type="PANTHER" id="PTHR46600">
    <property type="entry name" value="THAP DOMAIN-CONTAINING"/>
    <property type="match status" value="1"/>
</dbReference>
<organism evidence="15 16">
    <name type="scientific">Cinara cedri</name>
    <dbReference type="NCBI Taxonomy" id="506608"/>
    <lineage>
        <taxon>Eukaryota</taxon>
        <taxon>Metazoa</taxon>
        <taxon>Ecdysozoa</taxon>
        <taxon>Arthropoda</taxon>
        <taxon>Hexapoda</taxon>
        <taxon>Insecta</taxon>
        <taxon>Pterygota</taxon>
        <taxon>Neoptera</taxon>
        <taxon>Paraneoptera</taxon>
        <taxon>Hemiptera</taxon>
        <taxon>Sternorrhyncha</taxon>
        <taxon>Aphidomorpha</taxon>
        <taxon>Aphidoidea</taxon>
        <taxon>Aphididae</taxon>
        <taxon>Lachninae</taxon>
        <taxon>Cinara</taxon>
    </lineage>
</organism>
<dbReference type="InterPro" id="IPR026516">
    <property type="entry name" value="THAP1/10"/>
</dbReference>
<evidence type="ECO:0000256" key="9">
    <source>
        <dbReference type="ARBA" id="ARBA00023163"/>
    </source>
</evidence>
<evidence type="ECO:0000259" key="14">
    <source>
        <dbReference type="PROSITE" id="PS50950"/>
    </source>
</evidence>
<protein>
    <submittedName>
        <fullName evidence="15">Zinc finger, C2CH-type</fullName>
    </submittedName>
</protein>
<keyword evidence="10" id="KW-0539">Nucleus</keyword>
<dbReference type="SUPFAM" id="SSF57716">
    <property type="entry name" value="Glucocorticoid receptor-like (DNA-binding domain)"/>
    <property type="match status" value="1"/>
</dbReference>
<evidence type="ECO:0000256" key="6">
    <source>
        <dbReference type="ARBA" id="ARBA00023015"/>
    </source>
</evidence>
<keyword evidence="11" id="KW-0131">Cell cycle</keyword>
<dbReference type="GO" id="GO:0008270">
    <property type="term" value="F:zinc ion binding"/>
    <property type="evidence" value="ECO:0007669"/>
    <property type="project" value="UniProtKB-KW"/>
</dbReference>
<evidence type="ECO:0000256" key="1">
    <source>
        <dbReference type="ARBA" id="ARBA00004642"/>
    </source>
</evidence>
<keyword evidence="7 13" id="KW-0175">Coiled coil</keyword>
<keyword evidence="3" id="KW-0479">Metal-binding</keyword>
<dbReference type="EMBL" id="CABPRJ010000483">
    <property type="protein sequence ID" value="VVC28738.1"/>
    <property type="molecule type" value="Genomic_DNA"/>
</dbReference>
<dbReference type="PANTHER" id="PTHR46600:SF1">
    <property type="entry name" value="THAP DOMAIN-CONTAINING PROTEIN 1"/>
    <property type="match status" value="1"/>
</dbReference>
<evidence type="ECO:0000256" key="2">
    <source>
        <dbReference type="ARBA" id="ARBA00006177"/>
    </source>
</evidence>
<keyword evidence="16" id="KW-1185">Reference proteome</keyword>
<evidence type="ECO:0000313" key="16">
    <source>
        <dbReference type="Proteomes" id="UP000325440"/>
    </source>
</evidence>
<keyword evidence="5" id="KW-0862">Zinc</keyword>
<dbReference type="PROSITE" id="PS50950">
    <property type="entry name" value="ZF_THAP"/>
    <property type="match status" value="1"/>
</dbReference>
<keyword evidence="6" id="KW-0805">Transcription regulation</keyword>
<dbReference type="GO" id="GO:0005654">
    <property type="term" value="C:nucleoplasm"/>
    <property type="evidence" value="ECO:0007669"/>
    <property type="project" value="UniProtKB-SubCell"/>
</dbReference>
<dbReference type="AlphaFoldDB" id="A0A5E4MBH3"/>
<evidence type="ECO:0000313" key="15">
    <source>
        <dbReference type="EMBL" id="VVC28738.1"/>
    </source>
</evidence>
<evidence type="ECO:0000256" key="10">
    <source>
        <dbReference type="ARBA" id="ARBA00023242"/>
    </source>
</evidence>
<evidence type="ECO:0000256" key="7">
    <source>
        <dbReference type="ARBA" id="ARBA00023054"/>
    </source>
</evidence>
<dbReference type="Gene3D" id="6.20.210.20">
    <property type="entry name" value="THAP domain"/>
    <property type="match status" value="1"/>
</dbReference>
<comment type="similarity">
    <text evidence="2">Belongs to the THAP1 family.</text>
</comment>